<keyword evidence="8" id="KW-1185">Reference proteome</keyword>
<dbReference type="InterPro" id="IPR032675">
    <property type="entry name" value="LRR_dom_sf"/>
</dbReference>
<dbReference type="InterPro" id="IPR042197">
    <property type="entry name" value="Apaf_helical"/>
</dbReference>
<evidence type="ECO:0000256" key="4">
    <source>
        <dbReference type="ARBA" id="ARBA00022821"/>
    </source>
</evidence>
<evidence type="ECO:0000259" key="6">
    <source>
        <dbReference type="Pfam" id="PF00931"/>
    </source>
</evidence>
<evidence type="ECO:0000256" key="1">
    <source>
        <dbReference type="ARBA" id="ARBA00008894"/>
    </source>
</evidence>
<name>A0AAD5G1E1_AMBAR</name>
<dbReference type="SUPFAM" id="SSF52058">
    <property type="entry name" value="L domain-like"/>
    <property type="match status" value="1"/>
</dbReference>
<dbReference type="EMBL" id="JAMZMK010012018">
    <property type="protein sequence ID" value="KAI7725184.1"/>
    <property type="molecule type" value="Genomic_DNA"/>
</dbReference>
<evidence type="ECO:0000256" key="5">
    <source>
        <dbReference type="ARBA" id="ARBA00022840"/>
    </source>
</evidence>
<proteinExistence type="inferred from homology"/>
<keyword evidence="3" id="KW-0677">Repeat</keyword>
<reference evidence="7" key="1">
    <citation type="submission" date="2022-06" db="EMBL/GenBank/DDBJ databases">
        <title>Uncovering the hologenomic basis of an extraordinary plant invasion.</title>
        <authorList>
            <person name="Bieker V.C."/>
            <person name="Martin M.D."/>
            <person name="Gilbert T."/>
            <person name="Hodgins K."/>
            <person name="Battlay P."/>
            <person name="Petersen B."/>
            <person name="Wilson J."/>
        </authorList>
    </citation>
    <scope>NUCLEOTIDE SEQUENCE</scope>
    <source>
        <strain evidence="7">AA19_3_7</strain>
        <tissue evidence="7">Leaf</tissue>
    </source>
</reference>
<evidence type="ECO:0000313" key="7">
    <source>
        <dbReference type="EMBL" id="KAI7725184.1"/>
    </source>
</evidence>
<comment type="caution">
    <text evidence="7">The sequence shown here is derived from an EMBL/GenBank/DDBJ whole genome shotgun (WGS) entry which is preliminary data.</text>
</comment>
<comment type="similarity">
    <text evidence="1">Belongs to the disease resistance NB-LRR family.</text>
</comment>
<dbReference type="PANTHER" id="PTHR33463:SF209">
    <property type="entry name" value="DISEASE RESISTANCE PROTEIN RPS2-LIKE"/>
    <property type="match status" value="1"/>
</dbReference>
<keyword evidence="5" id="KW-0067">ATP-binding</keyword>
<feature type="non-terminal residue" evidence="7">
    <location>
        <position position="1"/>
    </location>
</feature>
<dbReference type="Pfam" id="PF00931">
    <property type="entry name" value="NB-ARC"/>
    <property type="match status" value="1"/>
</dbReference>
<dbReference type="InterPro" id="IPR036388">
    <property type="entry name" value="WH-like_DNA-bd_sf"/>
</dbReference>
<dbReference type="InterPro" id="IPR050905">
    <property type="entry name" value="Plant_NBS-LRR"/>
</dbReference>
<keyword evidence="2" id="KW-0433">Leucine-rich repeat</keyword>
<dbReference type="Gene3D" id="3.80.10.10">
    <property type="entry name" value="Ribonuclease Inhibitor"/>
    <property type="match status" value="2"/>
</dbReference>
<dbReference type="GO" id="GO:0005524">
    <property type="term" value="F:ATP binding"/>
    <property type="evidence" value="ECO:0007669"/>
    <property type="project" value="UniProtKB-KW"/>
</dbReference>
<protein>
    <recommendedName>
        <fullName evidence="6">NB-ARC domain-containing protein</fullName>
    </recommendedName>
</protein>
<dbReference type="Gene3D" id="3.40.50.300">
    <property type="entry name" value="P-loop containing nucleotide triphosphate hydrolases"/>
    <property type="match status" value="1"/>
</dbReference>
<keyword evidence="4" id="KW-0611">Plant defense</keyword>
<dbReference type="GO" id="GO:0006952">
    <property type="term" value="P:defense response"/>
    <property type="evidence" value="ECO:0007669"/>
    <property type="project" value="UniProtKB-KW"/>
</dbReference>
<dbReference type="Proteomes" id="UP001206925">
    <property type="component" value="Unassembled WGS sequence"/>
</dbReference>
<organism evidence="7 8">
    <name type="scientific">Ambrosia artemisiifolia</name>
    <name type="common">Common ragweed</name>
    <dbReference type="NCBI Taxonomy" id="4212"/>
    <lineage>
        <taxon>Eukaryota</taxon>
        <taxon>Viridiplantae</taxon>
        <taxon>Streptophyta</taxon>
        <taxon>Embryophyta</taxon>
        <taxon>Tracheophyta</taxon>
        <taxon>Spermatophyta</taxon>
        <taxon>Magnoliopsida</taxon>
        <taxon>eudicotyledons</taxon>
        <taxon>Gunneridae</taxon>
        <taxon>Pentapetalae</taxon>
        <taxon>asterids</taxon>
        <taxon>campanulids</taxon>
        <taxon>Asterales</taxon>
        <taxon>Asteraceae</taxon>
        <taxon>Asteroideae</taxon>
        <taxon>Heliantheae alliance</taxon>
        <taxon>Heliantheae</taxon>
        <taxon>Ambrosia</taxon>
    </lineage>
</organism>
<dbReference type="InterPro" id="IPR027417">
    <property type="entry name" value="P-loop_NTPase"/>
</dbReference>
<accession>A0AAD5G1E1</accession>
<evidence type="ECO:0000256" key="2">
    <source>
        <dbReference type="ARBA" id="ARBA00022614"/>
    </source>
</evidence>
<dbReference type="AlphaFoldDB" id="A0AAD5G1E1"/>
<evidence type="ECO:0000256" key="3">
    <source>
        <dbReference type="ARBA" id="ARBA00022737"/>
    </source>
</evidence>
<gene>
    <name evidence="7" type="ORF">M8C21_030523</name>
</gene>
<dbReference type="SUPFAM" id="SSF52540">
    <property type="entry name" value="P-loop containing nucleoside triphosphate hydrolases"/>
    <property type="match status" value="1"/>
</dbReference>
<dbReference type="Gene3D" id="1.10.8.430">
    <property type="entry name" value="Helical domain of apoptotic protease-activating factors"/>
    <property type="match status" value="1"/>
</dbReference>
<dbReference type="PANTHER" id="PTHR33463">
    <property type="entry name" value="NB-ARC DOMAIN-CONTAINING PROTEIN-RELATED"/>
    <property type="match status" value="1"/>
</dbReference>
<dbReference type="GO" id="GO:0043531">
    <property type="term" value="F:ADP binding"/>
    <property type="evidence" value="ECO:0007669"/>
    <property type="project" value="InterPro"/>
</dbReference>
<sequence length="950" mass="108847">QAITGVLQTGTGVLQAGTAVVQVIQSSAENKAKLRNDFSLMKERMARLLTIRDGVKKKFQKYWFPGNRIVSWLDEVEMINGQVEELTAKFSNIEEAIKIHIPQYDLIQKIGIEYANINRVIQEGKECEEALVKRGANRIVELDALISIKHIPALEKKLDQLLEYLKYDGYNSIKVHGEKGTGKSVLIQHLNNRLANAKKMFDIVIWLPSSKFRNNKYSSIEVAIQHMVAERLGLDILGIEDVNVVASKLRTELDGATYLLLFDDVMEAIKLEAVGIPTNTKGSKIVYATSKSASPFGQLFFSIKLERLSEGDSWQLFENIWNAENDKKVKGEIQTIARKIVKWCDGYFSLIKIVAKLFKSETSHARWSNGLKILRKPAKRGDIYMQALENFWHLSYDVLDKNQKNCFLFSVLYPEEYKIPTDCLFDCWAAHNLLENEVIGEDILDCLLEMALLNESSNKQYVTISKLCRGAAMKILQKDCEFKCLVVEKTSENVQNYSWEDRHWISLADSGIEVLPKKMKELIVLDLYKARFEFVLPMTNLKKLKVLYVNGCAVLKKLPFEIEGHDNMLEVLDIRGCIINEIPQDFKRLEHLRRLMVSVKEGDTQNRFIISELSSLKELIIDVKSNALHNDGDSYMTWCDEVIERIIEKVETLDKLTTFKFCFKYDTIDVIQLSGDTLRIFVPKQGSLQHIWNKRNIHNSTLQIYIGFRMTPNLEIPDYFYKYDSFVLSCEKIVIEPVIKEVLLKVNALITLNDNSMEHLDQTVVPYIEHCLVQRCNKIETLMLTHGFLNLKTLVLSQCSQLKVLFSNGASQQVMCIEHLEIRDCPAIEKINMLSASGGDILPKLTTFVLHDLRMLTEICPGLEWPSLITMEIHECPLLTKIPLSLNNANNLLHIKVEKEWWSNLQLDHEIKQNGLPYSQEAKYNVVDMSVCLKDIAASIFLVVHGNYFG</sequence>
<evidence type="ECO:0000313" key="8">
    <source>
        <dbReference type="Proteomes" id="UP001206925"/>
    </source>
</evidence>
<dbReference type="Gene3D" id="1.10.10.10">
    <property type="entry name" value="Winged helix-like DNA-binding domain superfamily/Winged helix DNA-binding domain"/>
    <property type="match status" value="1"/>
</dbReference>
<keyword evidence="5" id="KW-0547">Nucleotide-binding</keyword>
<dbReference type="InterPro" id="IPR002182">
    <property type="entry name" value="NB-ARC"/>
</dbReference>
<feature type="domain" description="NB-ARC" evidence="6">
    <location>
        <begin position="155"/>
        <end position="325"/>
    </location>
</feature>